<keyword evidence="4" id="KW-1185">Reference proteome</keyword>
<feature type="signal peptide" evidence="2">
    <location>
        <begin position="1"/>
        <end position="20"/>
    </location>
</feature>
<reference evidence="3 4" key="1">
    <citation type="journal article" date="2015" name="Genome Announc.">
        <title>Expanding the biotechnology potential of lactobacilli through comparative genomics of 213 strains and associated genera.</title>
        <authorList>
            <person name="Sun Z."/>
            <person name="Harris H.M."/>
            <person name="McCann A."/>
            <person name="Guo C."/>
            <person name="Argimon S."/>
            <person name="Zhang W."/>
            <person name="Yang X."/>
            <person name="Jeffery I.B."/>
            <person name="Cooney J.C."/>
            <person name="Kagawa T.F."/>
            <person name="Liu W."/>
            <person name="Song Y."/>
            <person name="Salvetti E."/>
            <person name="Wrobel A."/>
            <person name="Rasinkangas P."/>
            <person name="Parkhill J."/>
            <person name="Rea M.C."/>
            <person name="O'Sullivan O."/>
            <person name="Ritari J."/>
            <person name="Douillard F.P."/>
            <person name="Paul Ross R."/>
            <person name="Yang R."/>
            <person name="Briner A.E."/>
            <person name="Felis G.E."/>
            <person name="de Vos W.M."/>
            <person name="Barrangou R."/>
            <person name="Klaenhammer T.R."/>
            <person name="Caufield P.W."/>
            <person name="Cui Y."/>
            <person name="Zhang H."/>
            <person name="O'Toole P.W."/>
        </authorList>
    </citation>
    <scope>NUCLEOTIDE SEQUENCE [LARGE SCALE GENOMIC DNA]</scope>
    <source>
        <strain evidence="3 4">DSM 23365</strain>
    </source>
</reference>
<feature type="compositionally biased region" description="Low complexity" evidence="1">
    <location>
        <begin position="337"/>
        <end position="380"/>
    </location>
</feature>
<protein>
    <recommendedName>
        <fullName evidence="5">MucBP domain-containing protein</fullName>
    </recommendedName>
</protein>
<feature type="compositionally biased region" description="Polar residues" evidence="1">
    <location>
        <begin position="232"/>
        <end position="271"/>
    </location>
</feature>
<dbReference type="PATRIC" id="fig|1423804.4.peg.1627"/>
<feature type="compositionally biased region" description="Low complexity" evidence="1">
    <location>
        <begin position="437"/>
        <end position="446"/>
    </location>
</feature>
<sequence>MQKKTIGMLMLTGALLGASAQTDQVKAATTPTAIQSVASITEAKTFRYSYYDRTTDGKLIKTNEADITTDNPNPTGGAKHGLKNIVDVQPDGPIVDGVQGFRVVLERMTNSIYFNYFDEDGNEIDYKLVGLHGWSRKVEPGMAVYQKEVAHAESKISQLGFQIVSQTVRHTGPYDEVNYVLTKNNSDAQKPETGTESSSLTGTDNQKSPEKNSESSMVNEVPSPPHKGEVAPTQSETPKPVDSQTGVMATGDASNPGASQGTTTGNETVVSPDSVAGNEAANPGQTSNVNPSDVATSTVSPAPNTVTPPITPEKPHESGTETPEAPTKQNVSGSTAPKLPLKPTTSSTSTATTPTKPNASGTTTPTTPVAQPTVGATTPALASKPTEPVKSVSKPTRPVSTAGSTNQARPTTTVKPTTANRGTTPTQIKVEVQPVEQTGSQTTSSKQTRKQTKRQVKPTKTKHKQVKHKQTKHKGKQQTKRTVKGKSTQTKKKTTKQTRIRQLQQQLVKLLKQLLALQK</sequence>
<feature type="chain" id="PRO_5039032506" description="MucBP domain-containing protein" evidence="2">
    <location>
        <begin position="21"/>
        <end position="519"/>
    </location>
</feature>
<feature type="compositionally biased region" description="Basic residues" evidence="1">
    <location>
        <begin position="447"/>
        <end position="499"/>
    </location>
</feature>
<dbReference type="Proteomes" id="UP000051442">
    <property type="component" value="Unassembled WGS sequence"/>
</dbReference>
<dbReference type="STRING" id="1423804.FD14_GL001502"/>
<proteinExistence type="predicted"/>
<evidence type="ECO:0000313" key="3">
    <source>
        <dbReference type="EMBL" id="KRN20344.1"/>
    </source>
</evidence>
<organism evidence="3 4">
    <name type="scientific">Secundilactobacillus similis DSM 23365 = JCM 2765</name>
    <dbReference type="NCBI Taxonomy" id="1423804"/>
    <lineage>
        <taxon>Bacteria</taxon>
        <taxon>Bacillati</taxon>
        <taxon>Bacillota</taxon>
        <taxon>Bacilli</taxon>
        <taxon>Lactobacillales</taxon>
        <taxon>Lactobacillaceae</taxon>
        <taxon>Secundilactobacillus</taxon>
    </lineage>
</organism>
<keyword evidence="2" id="KW-0732">Signal</keyword>
<name>A0A0R2EV71_9LACO</name>
<dbReference type="AlphaFoldDB" id="A0A0R2EV71"/>
<feature type="region of interest" description="Disordered" evidence="1">
    <location>
        <begin position="182"/>
        <end position="500"/>
    </location>
</feature>
<accession>A0A0R2EV71</accession>
<dbReference type="RefSeq" id="WP_057152121.1">
    <property type="nucleotide sequence ID" value="NZ_AYZM01000132.1"/>
</dbReference>
<feature type="compositionally biased region" description="Polar residues" evidence="1">
    <location>
        <begin position="398"/>
        <end position="427"/>
    </location>
</feature>
<feature type="compositionally biased region" description="Polar residues" evidence="1">
    <location>
        <begin position="283"/>
        <end position="308"/>
    </location>
</feature>
<evidence type="ECO:0000313" key="4">
    <source>
        <dbReference type="Proteomes" id="UP000051442"/>
    </source>
</evidence>
<evidence type="ECO:0008006" key="5">
    <source>
        <dbReference type="Google" id="ProtNLM"/>
    </source>
</evidence>
<evidence type="ECO:0000256" key="1">
    <source>
        <dbReference type="SAM" id="MobiDB-lite"/>
    </source>
</evidence>
<dbReference type="EMBL" id="AYZM01000132">
    <property type="protein sequence ID" value="KRN20344.1"/>
    <property type="molecule type" value="Genomic_DNA"/>
</dbReference>
<evidence type="ECO:0000256" key="2">
    <source>
        <dbReference type="SAM" id="SignalP"/>
    </source>
</evidence>
<gene>
    <name evidence="3" type="ORF">FD14_GL001502</name>
</gene>
<comment type="caution">
    <text evidence="3">The sequence shown here is derived from an EMBL/GenBank/DDBJ whole genome shotgun (WGS) entry which is preliminary data.</text>
</comment>
<feature type="compositionally biased region" description="Low complexity" evidence="1">
    <location>
        <begin position="192"/>
        <end position="203"/>
    </location>
</feature>